<dbReference type="InterPro" id="IPR043129">
    <property type="entry name" value="ATPase_NBD"/>
</dbReference>
<dbReference type="EMBL" id="CAUYUE010000010">
    <property type="protein sequence ID" value="CAK0784159.1"/>
    <property type="molecule type" value="Genomic_DNA"/>
</dbReference>
<evidence type="ECO:0000256" key="4">
    <source>
        <dbReference type="ARBA" id="ARBA00023315"/>
    </source>
</evidence>
<evidence type="ECO:0000256" key="6">
    <source>
        <dbReference type="HAMAP-Rule" id="MF_03179"/>
    </source>
</evidence>
<dbReference type="GO" id="GO:0061711">
    <property type="term" value="F:tRNA N(6)-L-threonylcarbamoyladenine synthase activity"/>
    <property type="evidence" value="ECO:0007669"/>
    <property type="project" value="UniProtKB-EC"/>
</dbReference>
<organism evidence="9 10">
    <name type="scientific">Coccomyxa viridis</name>
    <dbReference type="NCBI Taxonomy" id="1274662"/>
    <lineage>
        <taxon>Eukaryota</taxon>
        <taxon>Viridiplantae</taxon>
        <taxon>Chlorophyta</taxon>
        <taxon>core chlorophytes</taxon>
        <taxon>Trebouxiophyceae</taxon>
        <taxon>Trebouxiophyceae incertae sedis</taxon>
        <taxon>Coccomyxaceae</taxon>
        <taxon>Coccomyxa</taxon>
    </lineage>
</organism>
<comment type="subcellular location">
    <subcellularLocation>
        <location evidence="6">Mitochondrion</location>
    </subcellularLocation>
</comment>
<comment type="cofactor">
    <cofactor evidence="6">
        <name>a divalent metal cation</name>
        <dbReference type="ChEBI" id="CHEBI:60240"/>
    </cofactor>
    <text evidence="6">Binds 1 divalent metal cation per subunit.</text>
</comment>
<dbReference type="Pfam" id="PF00814">
    <property type="entry name" value="TsaD"/>
    <property type="match status" value="1"/>
</dbReference>
<feature type="compositionally biased region" description="Basic and acidic residues" evidence="7">
    <location>
        <begin position="366"/>
        <end position="378"/>
    </location>
</feature>
<evidence type="ECO:0000256" key="5">
    <source>
        <dbReference type="ARBA" id="ARBA00048117"/>
    </source>
</evidence>
<protein>
    <recommendedName>
        <fullName evidence="6">Glycoprotease 1</fullName>
    </recommendedName>
</protein>
<dbReference type="GO" id="GO:0046872">
    <property type="term" value="F:metal ion binding"/>
    <property type="evidence" value="ECO:0007669"/>
    <property type="project" value="UniProtKB-KW"/>
</dbReference>
<keyword evidence="4 6" id="KW-0012">Acyltransferase</keyword>
<dbReference type="InterPro" id="IPR017861">
    <property type="entry name" value="KAE1/TsaD"/>
</dbReference>
<evidence type="ECO:0000256" key="1">
    <source>
        <dbReference type="ARBA" id="ARBA00022679"/>
    </source>
</evidence>
<dbReference type="PRINTS" id="PR00789">
    <property type="entry name" value="OSIALOPTASE"/>
</dbReference>
<evidence type="ECO:0000313" key="9">
    <source>
        <dbReference type="EMBL" id="CAK0784159.1"/>
    </source>
</evidence>
<dbReference type="PANTHER" id="PTHR11735:SF6">
    <property type="entry name" value="TRNA N6-ADENOSINE THREONYLCARBAMOYLTRANSFERASE, MITOCHONDRIAL"/>
    <property type="match status" value="1"/>
</dbReference>
<comment type="function">
    <text evidence="6">Required for the formation of a threonylcarbamoyl group on adenosine at position 37 (t(6)A37) in mitochondrial tRNAs that read codons beginning with adenine. Probably involved in the transfer of the threonylcarbamoyl moiety of threonylcarbamoyl-AMP (TC-AMP) to the N6 group of A37. Involved in mitochondrial genome maintenance.</text>
</comment>
<reference evidence="9 10" key="1">
    <citation type="submission" date="2023-10" db="EMBL/GenBank/DDBJ databases">
        <authorList>
            <person name="Maclean D."/>
            <person name="Macfadyen A."/>
        </authorList>
    </citation>
    <scope>NUCLEOTIDE SEQUENCE [LARGE SCALE GENOMIC DNA]</scope>
</reference>
<evidence type="ECO:0000313" key="10">
    <source>
        <dbReference type="Proteomes" id="UP001314263"/>
    </source>
</evidence>
<dbReference type="NCBIfam" id="TIGR00329">
    <property type="entry name" value="gcp_kae1"/>
    <property type="match status" value="1"/>
</dbReference>
<evidence type="ECO:0000256" key="2">
    <source>
        <dbReference type="ARBA" id="ARBA00022694"/>
    </source>
</evidence>
<dbReference type="AlphaFoldDB" id="A0AAV1IDT7"/>
<dbReference type="GO" id="GO:0002949">
    <property type="term" value="P:tRNA threonylcarbamoyladenosine modification"/>
    <property type="evidence" value="ECO:0007669"/>
    <property type="project" value="UniProtKB-UniRule"/>
</dbReference>
<evidence type="ECO:0000256" key="7">
    <source>
        <dbReference type="SAM" id="MobiDB-lite"/>
    </source>
</evidence>
<dbReference type="HAMAP" id="MF_01445">
    <property type="entry name" value="TsaD"/>
    <property type="match status" value="1"/>
</dbReference>
<feature type="domain" description="Gcp-like" evidence="8">
    <location>
        <begin position="35"/>
        <end position="330"/>
    </location>
</feature>
<dbReference type="SUPFAM" id="SSF53067">
    <property type="entry name" value="Actin-like ATPase domain"/>
    <property type="match status" value="1"/>
</dbReference>
<dbReference type="GO" id="GO:0005739">
    <property type="term" value="C:mitochondrion"/>
    <property type="evidence" value="ECO:0007669"/>
    <property type="project" value="UniProtKB-SubCell"/>
</dbReference>
<evidence type="ECO:0000259" key="8">
    <source>
        <dbReference type="Pfam" id="PF00814"/>
    </source>
</evidence>
<keyword evidence="1 6" id="KW-0808">Transferase</keyword>
<evidence type="ECO:0000256" key="3">
    <source>
        <dbReference type="ARBA" id="ARBA00022723"/>
    </source>
</evidence>
<feature type="compositionally biased region" description="Low complexity" evidence="7">
    <location>
        <begin position="421"/>
        <end position="432"/>
    </location>
</feature>
<accession>A0AAV1IDT7</accession>
<comment type="similarity">
    <text evidence="6">Belongs to the KAE1 / TsaD family.</text>
</comment>
<dbReference type="CDD" id="cd24134">
    <property type="entry name" value="ASKHA_NBD_OSGEPL1_QRI7_euk"/>
    <property type="match status" value="1"/>
</dbReference>
<keyword evidence="6" id="KW-0496">Mitochondrion</keyword>
<keyword evidence="10" id="KW-1185">Reference proteome</keyword>
<feature type="compositionally biased region" description="Polar residues" evidence="7">
    <location>
        <begin position="405"/>
        <end position="420"/>
    </location>
</feature>
<dbReference type="PANTHER" id="PTHR11735">
    <property type="entry name" value="TRNA N6-ADENOSINE THREONYLCARBAMOYLTRANSFERASE"/>
    <property type="match status" value="1"/>
</dbReference>
<dbReference type="NCBIfam" id="TIGR03723">
    <property type="entry name" value="T6A_TsaD_YgjD"/>
    <property type="match status" value="1"/>
</dbReference>
<keyword evidence="2 6" id="KW-0819">tRNA processing</keyword>
<sequence length="432" mass="45768">MPAAGMQNGESLVLGIESSCDDTGVAVVRASDGAILGQAITGQVDIHAPWGGVVPKLAQEAHGRAMQSTVQAALQQAGISEEQLDGVAVTIGPGLSLCLQVGVHQARRMAGQHSLKYIPVHHMEAHALIARAGTAVAFPFLCLLVSGGHNMLVVVEGVGSYTLLGSTLDDAVGEAFDKVARLLGLQLDPSGGAAVEALAREGDDQRFRFSRPLVRKPNCNFSYAGLKTAVRLAINAELKGPPSEADRQMRADIAASFQRVALEHLEDRVARAAGWALEEWPGIKHLVVAGGVAANQLLRSKLQALAEKQGLELAVPPPKLCTDNGVMVAWAGIERMRLGLWEHLPAHDAAAEEEWVDVRPRWPLTDRRDSRSLSEPRSERKKGLHTSLTELTEQALGQGRAAHASQANGSSLQHGSPSLNSSSRAVQQASAA</sequence>
<feature type="region of interest" description="Disordered" evidence="7">
    <location>
        <begin position="366"/>
        <end position="432"/>
    </location>
</feature>
<comment type="caution">
    <text evidence="9">The sequence shown here is derived from an EMBL/GenBank/DDBJ whole genome shotgun (WGS) entry which is preliminary data.</text>
</comment>
<name>A0AAV1IDT7_9CHLO</name>
<dbReference type="InterPro" id="IPR000905">
    <property type="entry name" value="Gcp-like_dom"/>
</dbReference>
<dbReference type="Gene3D" id="3.30.420.40">
    <property type="match status" value="2"/>
</dbReference>
<gene>
    <name evidence="6" type="primary">GCP1</name>
    <name evidence="9" type="ORF">CVIRNUC_007362</name>
</gene>
<comment type="subunit">
    <text evidence="6">Homodimer.</text>
</comment>
<comment type="catalytic activity">
    <reaction evidence="5 6">
        <text>L-threonylcarbamoyladenylate + adenosine(37) in tRNA = N(6)-L-threonylcarbamoyladenosine(37) in tRNA + AMP + H(+)</text>
        <dbReference type="Rhea" id="RHEA:37059"/>
        <dbReference type="Rhea" id="RHEA-COMP:10162"/>
        <dbReference type="Rhea" id="RHEA-COMP:10163"/>
        <dbReference type="ChEBI" id="CHEBI:15378"/>
        <dbReference type="ChEBI" id="CHEBI:73682"/>
        <dbReference type="ChEBI" id="CHEBI:74411"/>
        <dbReference type="ChEBI" id="CHEBI:74418"/>
        <dbReference type="ChEBI" id="CHEBI:456215"/>
        <dbReference type="EC" id="2.3.1.234"/>
    </reaction>
</comment>
<proteinExistence type="inferred from homology"/>
<dbReference type="InterPro" id="IPR022450">
    <property type="entry name" value="TsaD"/>
</dbReference>
<keyword evidence="3 6" id="KW-0479">Metal-binding</keyword>
<dbReference type="Proteomes" id="UP001314263">
    <property type="component" value="Unassembled WGS sequence"/>
</dbReference>